<keyword evidence="6" id="KW-1185">Reference proteome</keyword>
<evidence type="ECO:0000256" key="3">
    <source>
        <dbReference type="SAM" id="SignalP"/>
    </source>
</evidence>
<feature type="chain" id="PRO_5010339836" evidence="3">
    <location>
        <begin position="31"/>
        <end position="230"/>
    </location>
</feature>
<dbReference type="SUPFAM" id="SSF50814">
    <property type="entry name" value="Lipocalins"/>
    <property type="match status" value="1"/>
</dbReference>
<accession>A0A1H2WBX6</accession>
<feature type="signal peptide" evidence="3">
    <location>
        <begin position="1"/>
        <end position="30"/>
    </location>
</feature>
<evidence type="ECO:0000256" key="2">
    <source>
        <dbReference type="ARBA" id="ARBA00022833"/>
    </source>
</evidence>
<gene>
    <name evidence="5" type="ORF">SAMN05444276_102102</name>
</gene>
<dbReference type="EMBL" id="FNNA01000002">
    <property type="protein sequence ID" value="SDW78028.1"/>
    <property type="molecule type" value="Genomic_DNA"/>
</dbReference>
<evidence type="ECO:0000313" key="6">
    <source>
        <dbReference type="Proteomes" id="UP000182944"/>
    </source>
</evidence>
<evidence type="ECO:0000313" key="5">
    <source>
        <dbReference type="EMBL" id="SDW78028.1"/>
    </source>
</evidence>
<dbReference type="Pfam" id="PF09223">
    <property type="entry name" value="ZinT"/>
    <property type="match status" value="1"/>
</dbReference>
<dbReference type="RefSeq" id="WP_052176431.1">
    <property type="nucleotide sequence ID" value="NZ_FNNA01000002.1"/>
</dbReference>
<name>A0A1H2WBX6_9RHOB</name>
<evidence type="ECO:0000259" key="4">
    <source>
        <dbReference type="Pfam" id="PF09223"/>
    </source>
</evidence>
<keyword evidence="2" id="KW-0862">Zinc</keyword>
<dbReference type="InterPro" id="IPR012674">
    <property type="entry name" value="Calycin"/>
</dbReference>
<protein>
    <submittedName>
        <fullName evidence="5">Zinc transport system substrate-binding protein</fullName>
    </submittedName>
</protein>
<dbReference type="AlphaFoldDB" id="A0A1H2WBX6"/>
<proteinExistence type="predicted"/>
<reference evidence="6" key="1">
    <citation type="submission" date="2016-10" db="EMBL/GenBank/DDBJ databases">
        <authorList>
            <person name="Varghese N."/>
            <person name="Submissions S."/>
        </authorList>
    </citation>
    <scope>NUCLEOTIDE SEQUENCE [LARGE SCALE GENOMIC DNA]</scope>
    <source>
        <strain evidence="6">DSM 29303</strain>
    </source>
</reference>
<evidence type="ECO:0000256" key="1">
    <source>
        <dbReference type="ARBA" id="ARBA00022729"/>
    </source>
</evidence>
<organism evidence="5 6">
    <name type="scientific">Paracoccus sanguinis</name>
    <dbReference type="NCBI Taxonomy" id="1545044"/>
    <lineage>
        <taxon>Bacteria</taxon>
        <taxon>Pseudomonadati</taxon>
        <taxon>Pseudomonadota</taxon>
        <taxon>Alphaproteobacteria</taxon>
        <taxon>Rhodobacterales</taxon>
        <taxon>Paracoccaceae</taxon>
        <taxon>Paracoccus</taxon>
    </lineage>
</organism>
<dbReference type="GO" id="GO:0008270">
    <property type="term" value="F:zinc ion binding"/>
    <property type="evidence" value="ECO:0007669"/>
    <property type="project" value="InterPro"/>
</dbReference>
<feature type="domain" description="ZinT" evidence="4">
    <location>
        <begin position="54"/>
        <end position="230"/>
    </location>
</feature>
<dbReference type="STRING" id="1545044.SAMN05444276_102102"/>
<dbReference type="Proteomes" id="UP000182944">
    <property type="component" value="Unassembled WGS sequence"/>
</dbReference>
<keyword evidence="1 3" id="KW-0732">Signal</keyword>
<dbReference type="OrthoDB" id="9810636at2"/>
<dbReference type="InterPro" id="IPR015304">
    <property type="entry name" value="ZinT_dom"/>
</dbReference>
<sequence length="230" mass="24914">MPHPSPRLHARLGALALVAALSGVALSPLAAVAESKPAHSHDHVHDHAKDPAAARIYAGHFDDAQIKARTLADWAGKWQSVHPLLADGTLDPVMADKAAHGDKTAEGYKAYYDTGYKTDVDRLTIDGDRVTFHRKGGDVTGVYADDGHETLTYPKGNRGVRYSFRKTGGDAAAPGFIQFSDHRIAPEAADHFHLYWGDDRATVLAELTNWPTYYPAAMTPAEIVDAMLAH</sequence>
<dbReference type="Gene3D" id="2.40.128.20">
    <property type="match status" value="1"/>
</dbReference>